<dbReference type="Proteomes" id="UP001341840">
    <property type="component" value="Unassembled WGS sequence"/>
</dbReference>
<comment type="caution">
    <text evidence="1">The sequence shown here is derived from an EMBL/GenBank/DDBJ whole genome shotgun (WGS) entry which is preliminary data.</text>
</comment>
<keyword evidence="2" id="KW-1185">Reference proteome</keyword>
<proteinExistence type="predicted"/>
<sequence>MWAKRDSSHGSLKLFKSSPHKVSLITHQTWPKRGALAGGKPEIPQGFRHQVFGAVAGKKDKQILNFDPEIERTLHKLRKKSKQTHKISSEEVFEEVFDNMGAEGTQQKTLGEYFVPTTASCGSSIVRPAIYANNFELKPSLIQLVQ</sequence>
<reference evidence="1 2" key="1">
    <citation type="journal article" date="2023" name="Plants (Basel)">
        <title>Bridging the Gap: Combining Genomics and Transcriptomics Approaches to Understand Stylosanthes scabra, an Orphan Legume from the Brazilian Caatinga.</title>
        <authorList>
            <person name="Ferreira-Neto J.R.C."/>
            <person name="da Silva M.D."/>
            <person name="Binneck E."/>
            <person name="de Melo N.F."/>
            <person name="da Silva R.H."/>
            <person name="de Melo A.L.T.M."/>
            <person name="Pandolfi V."/>
            <person name="Bustamante F.O."/>
            <person name="Brasileiro-Vidal A.C."/>
            <person name="Benko-Iseppon A.M."/>
        </authorList>
    </citation>
    <scope>NUCLEOTIDE SEQUENCE [LARGE SCALE GENOMIC DNA]</scope>
    <source>
        <tissue evidence="1">Leaves</tissue>
    </source>
</reference>
<organism evidence="1 2">
    <name type="scientific">Stylosanthes scabra</name>
    <dbReference type="NCBI Taxonomy" id="79078"/>
    <lineage>
        <taxon>Eukaryota</taxon>
        <taxon>Viridiplantae</taxon>
        <taxon>Streptophyta</taxon>
        <taxon>Embryophyta</taxon>
        <taxon>Tracheophyta</taxon>
        <taxon>Spermatophyta</taxon>
        <taxon>Magnoliopsida</taxon>
        <taxon>eudicotyledons</taxon>
        <taxon>Gunneridae</taxon>
        <taxon>Pentapetalae</taxon>
        <taxon>rosids</taxon>
        <taxon>fabids</taxon>
        <taxon>Fabales</taxon>
        <taxon>Fabaceae</taxon>
        <taxon>Papilionoideae</taxon>
        <taxon>50 kb inversion clade</taxon>
        <taxon>dalbergioids sensu lato</taxon>
        <taxon>Dalbergieae</taxon>
        <taxon>Pterocarpus clade</taxon>
        <taxon>Stylosanthes</taxon>
    </lineage>
</organism>
<evidence type="ECO:0000313" key="2">
    <source>
        <dbReference type="Proteomes" id="UP001341840"/>
    </source>
</evidence>
<dbReference type="EMBL" id="JASCZI010123168">
    <property type="protein sequence ID" value="MED6165161.1"/>
    <property type="molecule type" value="Genomic_DNA"/>
</dbReference>
<name>A0ABU6UYJ3_9FABA</name>
<protein>
    <submittedName>
        <fullName evidence="1">Uncharacterized protein</fullName>
    </submittedName>
</protein>
<evidence type="ECO:0000313" key="1">
    <source>
        <dbReference type="EMBL" id="MED6165161.1"/>
    </source>
</evidence>
<accession>A0ABU6UYJ3</accession>
<gene>
    <name evidence="1" type="ORF">PIB30_096918</name>
</gene>